<evidence type="ECO:0000313" key="2">
    <source>
        <dbReference type="Proteomes" id="UP000015105"/>
    </source>
</evidence>
<keyword evidence="2" id="KW-1185">Reference proteome</keyword>
<dbReference type="EnsemblPlants" id="AET3Gv21055300.2">
    <property type="protein sequence ID" value="AET3Gv21055300.2"/>
    <property type="gene ID" value="AET3Gv21055300"/>
</dbReference>
<reference evidence="2" key="2">
    <citation type="journal article" date="2017" name="Nat. Plants">
        <title>The Aegilops tauschii genome reveals multiple impacts of transposons.</title>
        <authorList>
            <person name="Zhao G."/>
            <person name="Zou C."/>
            <person name="Li K."/>
            <person name="Wang K."/>
            <person name="Li T."/>
            <person name="Gao L."/>
            <person name="Zhang X."/>
            <person name="Wang H."/>
            <person name="Yang Z."/>
            <person name="Liu X."/>
            <person name="Jiang W."/>
            <person name="Mao L."/>
            <person name="Kong X."/>
            <person name="Jiao Y."/>
            <person name="Jia J."/>
        </authorList>
    </citation>
    <scope>NUCLEOTIDE SEQUENCE [LARGE SCALE GENOMIC DNA]</scope>
    <source>
        <strain evidence="2">cv. AL8/78</strain>
    </source>
</reference>
<reference evidence="1" key="5">
    <citation type="journal article" date="2021" name="G3 (Bethesda)">
        <title>Aegilops tauschii genome assembly Aet v5.0 features greater sequence contiguity and improved annotation.</title>
        <authorList>
            <person name="Wang L."/>
            <person name="Zhu T."/>
            <person name="Rodriguez J.C."/>
            <person name="Deal K.R."/>
            <person name="Dubcovsky J."/>
            <person name="McGuire P.E."/>
            <person name="Lux T."/>
            <person name="Spannagl M."/>
            <person name="Mayer K.F.X."/>
            <person name="Baldrich P."/>
            <person name="Meyers B.C."/>
            <person name="Huo N."/>
            <person name="Gu Y.Q."/>
            <person name="Zhou H."/>
            <person name="Devos K.M."/>
            <person name="Bennetzen J.L."/>
            <person name="Unver T."/>
            <person name="Budak H."/>
            <person name="Gulick P.J."/>
            <person name="Galiba G."/>
            <person name="Kalapos B."/>
            <person name="Nelson D.R."/>
            <person name="Li P."/>
            <person name="You F.M."/>
            <person name="Luo M.C."/>
            <person name="Dvorak J."/>
        </authorList>
    </citation>
    <scope>NUCLEOTIDE SEQUENCE [LARGE SCALE GENOMIC DNA]</scope>
    <source>
        <strain evidence="1">cv. AL8/78</strain>
    </source>
</reference>
<sequence>ASDVFLGPVRFRAQTRHFPFPKFVSSLKPYPETHAYLPSPPPPPHHHNSTQPATMAKEAAAAATMAEAPAAAATTLLPGLPDEILVMVTCSCWSGLVNRRTGCFMLTLMENWLLASKTYMLVKLGSNKLLFGMISSRH</sequence>
<accession>A0A453GJW6</accession>
<dbReference type="Proteomes" id="UP000015105">
    <property type="component" value="Chromosome 3D"/>
</dbReference>
<name>A0A453GJW6_AEGTS</name>
<protein>
    <submittedName>
        <fullName evidence="1">Uncharacterized protein</fullName>
    </submittedName>
</protein>
<dbReference type="AlphaFoldDB" id="A0A453GJW6"/>
<organism evidence="1 2">
    <name type="scientific">Aegilops tauschii subsp. strangulata</name>
    <name type="common">Goatgrass</name>
    <dbReference type="NCBI Taxonomy" id="200361"/>
    <lineage>
        <taxon>Eukaryota</taxon>
        <taxon>Viridiplantae</taxon>
        <taxon>Streptophyta</taxon>
        <taxon>Embryophyta</taxon>
        <taxon>Tracheophyta</taxon>
        <taxon>Spermatophyta</taxon>
        <taxon>Magnoliopsida</taxon>
        <taxon>Liliopsida</taxon>
        <taxon>Poales</taxon>
        <taxon>Poaceae</taxon>
        <taxon>BOP clade</taxon>
        <taxon>Pooideae</taxon>
        <taxon>Triticodae</taxon>
        <taxon>Triticeae</taxon>
        <taxon>Triticinae</taxon>
        <taxon>Aegilops</taxon>
    </lineage>
</organism>
<evidence type="ECO:0000313" key="1">
    <source>
        <dbReference type="EnsemblPlants" id="AET3Gv21055300.2"/>
    </source>
</evidence>
<proteinExistence type="predicted"/>
<reference evidence="1" key="4">
    <citation type="submission" date="2019-03" db="UniProtKB">
        <authorList>
            <consortium name="EnsemblPlants"/>
        </authorList>
    </citation>
    <scope>IDENTIFICATION</scope>
</reference>
<reference evidence="2" key="1">
    <citation type="journal article" date="2014" name="Science">
        <title>Ancient hybridizations among the ancestral genomes of bread wheat.</title>
        <authorList>
            <consortium name="International Wheat Genome Sequencing Consortium,"/>
            <person name="Marcussen T."/>
            <person name="Sandve S.R."/>
            <person name="Heier L."/>
            <person name="Spannagl M."/>
            <person name="Pfeifer M."/>
            <person name="Jakobsen K.S."/>
            <person name="Wulff B.B."/>
            <person name="Steuernagel B."/>
            <person name="Mayer K.F."/>
            <person name="Olsen O.A."/>
        </authorList>
    </citation>
    <scope>NUCLEOTIDE SEQUENCE [LARGE SCALE GENOMIC DNA]</scope>
    <source>
        <strain evidence="2">cv. AL8/78</strain>
    </source>
</reference>
<dbReference type="Gramene" id="AET3Gv21055300.2">
    <property type="protein sequence ID" value="AET3Gv21055300.2"/>
    <property type="gene ID" value="AET3Gv21055300"/>
</dbReference>
<reference evidence="1" key="3">
    <citation type="journal article" date="2017" name="Nature">
        <title>Genome sequence of the progenitor of the wheat D genome Aegilops tauschii.</title>
        <authorList>
            <person name="Luo M.C."/>
            <person name="Gu Y.Q."/>
            <person name="Puiu D."/>
            <person name="Wang H."/>
            <person name="Twardziok S.O."/>
            <person name="Deal K.R."/>
            <person name="Huo N."/>
            <person name="Zhu T."/>
            <person name="Wang L."/>
            <person name="Wang Y."/>
            <person name="McGuire P.E."/>
            <person name="Liu S."/>
            <person name="Long H."/>
            <person name="Ramasamy R.K."/>
            <person name="Rodriguez J.C."/>
            <person name="Van S.L."/>
            <person name="Yuan L."/>
            <person name="Wang Z."/>
            <person name="Xia Z."/>
            <person name="Xiao L."/>
            <person name="Anderson O.D."/>
            <person name="Ouyang S."/>
            <person name="Liang Y."/>
            <person name="Zimin A.V."/>
            <person name="Pertea G."/>
            <person name="Qi P."/>
            <person name="Bennetzen J.L."/>
            <person name="Dai X."/>
            <person name="Dawson M.W."/>
            <person name="Muller H.G."/>
            <person name="Kugler K."/>
            <person name="Rivarola-Duarte L."/>
            <person name="Spannagl M."/>
            <person name="Mayer K.F.X."/>
            <person name="Lu F.H."/>
            <person name="Bevan M.W."/>
            <person name="Leroy P."/>
            <person name="Li P."/>
            <person name="You F.M."/>
            <person name="Sun Q."/>
            <person name="Liu Z."/>
            <person name="Lyons E."/>
            <person name="Wicker T."/>
            <person name="Salzberg S.L."/>
            <person name="Devos K.M."/>
            <person name="Dvorak J."/>
        </authorList>
    </citation>
    <scope>NUCLEOTIDE SEQUENCE [LARGE SCALE GENOMIC DNA]</scope>
    <source>
        <strain evidence="1">cv. AL8/78</strain>
    </source>
</reference>